<sequence>MEIGLLTLVLAAAAGALTLLNPCVLPLLPMLAGAATSRNRLGLIGLGGGMVVAFTAVGVLLAGGGELAGLSEQQWRTTAGVLMVLFGIVLVSAHLQSGFAAITQRLSSASHERASRIRSDHPAAQSAVGLLLGIAWTPCIGPTIGAAIGLAATGESLGAVTVVMLVFSIFAVLPLIGIGLASQAMFMRNRDRMARIGEIGRKVMGASLLAIGLLVLTGYDKVLETWLLNISPDWLVRLTTSV</sequence>
<protein>
    <submittedName>
        <fullName evidence="3">Cytochrome c biogenesis CcdA family protein</fullName>
    </submittedName>
</protein>
<feature type="transmembrane region" description="Helical" evidence="1">
    <location>
        <begin position="157"/>
        <end position="182"/>
    </location>
</feature>
<evidence type="ECO:0000313" key="4">
    <source>
        <dbReference type="Proteomes" id="UP001302316"/>
    </source>
</evidence>
<dbReference type="RefSeq" id="WP_346053412.1">
    <property type="nucleotide sequence ID" value="NZ_JAYGII010000066.1"/>
</dbReference>
<reference evidence="3 4" key="1">
    <citation type="submission" date="2023-12" db="EMBL/GenBank/DDBJ databases">
        <title>Whole-genome sequencing of halo(alkali)philic microorganisms from hypersaline lakes.</title>
        <authorList>
            <person name="Sorokin D.Y."/>
            <person name="Merkel A.Y."/>
            <person name="Messina E."/>
            <person name="Yakimov M."/>
        </authorList>
    </citation>
    <scope>NUCLEOTIDE SEQUENCE [LARGE SCALE GENOMIC DNA]</scope>
    <source>
        <strain evidence="3 4">AB-CW1</strain>
    </source>
</reference>
<dbReference type="Proteomes" id="UP001302316">
    <property type="component" value="Unassembled WGS sequence"/>
</dbReference>
<name>A0AAP6JI57_9GAMM</name>
<organism evidence="3 4">
    <name type="scientific">Natronospira elongata</name>
    <dbReference type="NCBI Taxonomy" id="3110268"/>
    <lineage>
        <taxon>Bacteria</taxon>
        <taxon>Pseudomonadati</taxon>
        <taxon>Pseudomonadota</taxon>
        <taxon>Gammaproteobacteria</taxon>
        <taxon>Natronospirales</taxon>
        <taxon>Natronospiraceae</taxon>
        <taxon>Natronospira</taxon>
    </lineage>
</organism>
<feature type="transmembrane region" description="Helical" evidence="1">
    <location>
        <begin position="6"/>
        <end position="29"/>
    </location>
</feature>
<proteinExistence type="predicted"/>
<gene>
    <name evidence="3" type="ORF">VCB98_13510</name>
</gene>
<dbReference type="PANTHER" id="PTHR31272:SF9">
    <property type="entry name" value="BLL1027 PROTEIN"/>
    <property type="match status" value="1"/>
</dbReference>
<feature type="transmembrane region" description="Helical" evidence="1">
    <location>
        <begin position="203"/>
        <end position="219"/>
    </location>
</feature>
<accession>A0AAP6JI57</accession>
<evidence type="ECO:0000259" key="2">
    <source>
        <dbReference type="Pfam" id="PF13386"/>
    </source>
</evidence>
<feature type="transmembrane region" description="Helical" evidence="1">
    <location>
        <begin position="81"/>
        <end position="102"/>
    </location>
</feature>
<dbReference type="InterPro" id="IPR039447">
    <property type="entry name" value="UreH-like_TM_dom"/>
</dbReference>
<dbReference type="AlphaFoldDB" id="A0AAP6JI57"/>
<keyword evidence="4" id="KW-1185">Reference proteome</keyword>
<dbReference type="InterPro" id="IPR051790">
    <property type="entry name" value="Cytochrome_c-biogenesis_DsbD"/>
</dbReference>
<evidence type="ECO:0000313" key="3">
    <source>
        <dbReference type="EMBL" id="MEA5446839.1"/>
    </source>
</evidence>
<keyword evidence="1" id="KW-0812">Transmembrane</keyword>
<dbReference type="PANTHER" id="PTHR31272">
    <property type="entry name" value="CYTOCHROME C-TYPE BIOGENESIS PROTEIN HI_1454-RELATED"/>
    <property type="match status" value="1"/>
</dbReference>
<feature type="transmembrane region" description="Helical" evidence="1">
    <location>
        <begin position="41"/>
        <end position="61"/>
    </location>
</feature>
<feature type="domain" description="Urease accessory protein UreH-like transmembrane" evidence="2">
    <location>
        <begin position="49"/>
        <end position="199"/>
    </location>
</feature>
<feature type="transmembrane region" description="Helical" evidence="1">
    <location>
        <begin position="123"/>
        <end position="151"/>
    </location>
</feature>
<comment type="caution">
    <text evidence="3">The sequence shown here is derived from an EMBL/GenBank/DDBJ whole genome shotgun (WGS) entry which is preliminary data.</text>
</comment>
<dbReference type="EMBL" id="JAYGII010000066">
    <property type="protein sequence ID" value="MEA5446839.1"/>
    <property type="molecule type" value="Genomic_DNA"/>
</dbReference>
<evidence type="ECO:0000256" key="1">
    <source>
        <dbReference type="SAM" id="Phobius"/>
    </source>
</evidence>
<keyword evidence="1" id="KW-1133">Transmembrane helix</keyword>
<dbReference type="Pfam" id="PF13386">
    <property type="entry name" value="DsbD_2"/>
    <property type="match status" value="1"/>
</dbReference>
<keyword evidence="1" id="KW-0472">Membrane</keyword>